<dbReference type="PIRSF" id="PIRSF000495">
    <property type="entry name" value="Amidotransf_hisH"/>
    <property type="match status" value="1"/>
</dbReference>
<dbReference type="Proteomes" id="UP000269301">
    <property type="component" value="Unassembled WGS sequence"/>
</dbReference>
<evidence type="ECO:0000256" key="10">
    <source>
        <dbReference type="ARBA" id="ARBA00047838"/>
    </source>
</evidence>
<dbReference type="GO" id="GO:0004359">
    <property type="term" value="F:glutaminase activity"/>
    <property type="evidence" value="ECO:0007669"/>
    <property type="project" value="UniProtKB-EC"/>
</dbReference>
<evidence type="ECO:0000256" key="6">
    <source>
        <dbReference type="ARBA" id="ARBA00022801"/>
    </source>
</evidence>
<dbReference type="EC" id="3.5.1.2" evidence="12"/>
<evidence type="ECO:0000256" key="3">
    <source>
        <dbReference type="ARBA" id="ARBA00011152"/>
    </source>
</evidence>
<dbReference type="OrthoDB" id="9807137at2"/>
<sequence length="202" mass="22078">MIAIVDYDAGNIKSLQFALDKLNVKSVLTKDPESIKKAESIILPGVGAFKDAMVSLNELGMTKVLREEAANGKPILGICLGMQLFYEISHEDGEWEGLGLLKGSVNRITDAVKVPHMGWNTLQKDKESPLFNAIPDNPYVYFVHSYAVGGDFERDTLVASSEYGGTVPALVQKDNVTGMQFHPEKSGEVGLKLLKNYGEMIS</sequence>
<feature type="active site" evidence="12 13">
    <location>
        <position position="182"/>
    </location>
</feature>
<evidence type="ECO:0000313" key="15">
    <source>
        <dbReference type="EMBL" id="RKQ33172.1"/>
    </source>
</evidence>
<dbReference type="GO" id="GO:0016829">
    <property type="term" value="F:lyase activity"/>
    <property type="evidence" value="ECO:0007669"/>
    <property type="project" value="UniProtKB-KW"/>
</dbReference>
<comment type="function">
    <text evidence="12">IGPS catalyzes the conversion of PRFAR and glutamine to IGP, AICAR and glutamate. The HisH subunit catalyzes the hydrolysis of glutamine to glutamate and ammonia as part of the synthesis of IGP and AICAR. The resulting ammonia molecule is channeled to the active site of HisF.</text>
</comment>
<feature type="active site" description="Nucleophile" evidence="12 13">
    <location>
        <position position="79"/>
    </location>
</feature>
<comment type="subunit">
    <text evidence="3 12">Heterodimer of HisH and HisF.</text>
</comment>
<dbReference type="GO" id="GO:0000105">
    <property type="term" value="P:L-histidine biosynthetic process"/>
    <property type="evidence" value="ECO:0007669"/>
    <property type="project" value="UniProtKB-UniRule"/>
</dbReference>
<dbReference type="GO" id="GO:0000107">
    <property type="term" value="F:imidazoleglycerol-phosphate synthase activity"/>
    <property type="evidence" value="ECO:0007669"/>
    <property type="project" value="UniProtKB-UniRule"/>
</dbReference>
<organism evidence="15 16">
    <name type="scientific">Oceanobacillus halophilus</name>
    <dbReference type="NCBI Taxonomy" id="930130"/>
    <lineage>
        <taxon>Bacteria</taxon>
        <taxon>Bacillati</taxon>
        <taxon>Bacillota</taxon>
        <taxon>Bacilli</taxon>
        <taxon>Bacillales</taxon>
        <taxon>Bacillaceae</taxon>
        <taxon>Oceanobacillus</taxon>
    </lineage>
</organism>
<comment type="subcellular location">
    <subcellularLocation>
        <location evidence="1 12">Cytoplasm</location>
    </subcellularLocation>
</comment>
<evidence type="ECO:0000256" key="13">
    <source>
        <dbReference type="PIRSR" id="PIRSR000495-1"/>
    </source>
</evidence>
<comment type="caution">
    <text evidence="15">The sequence shown here is derived from an EMBL/GenBank/DDBJ whole genome shotgun (WGS) entry which is preliminary data.</text>
</comment>
<keyword evidence="9 12" id="KW-0456">Lyase</keyword>
<dbReference type="Pfam" id="PF00117">
    <property type="entry name" value="GATase"/>
    <property type="match status" value="1"/>
</dbReference>
<evidence type="ECO:0000256" key="12">
    <source>
        <dbReference type="HAMAP-Rule" id="MF_00278"/>
    </source>
</evidence>
<name>A0A495A258_9BACI</name>
<dbReference type="HAMAP" id="MF_00278">
    <property type="entry name" value="HisH"/>
    <property type="match status" value="1"/>
</dbReference>
<reference evidence="15 16" key="1">
    <citation type="journal article" date="2016" name="Int. J. Syst. Evol. Microbiol.">
        <title>Oceanobacillus halophilus sp. nov., a novel moderately halophilic bacterium from a hypersaline lake.</title>
        <authorList>
            <person name="Amoozegar M.A."/>
            <person name="Bagheri M."/>
            <person name="Makhdoumi A."/>
            <person name="Nikou M.M."/>
            <person name="Fazeli S.A.S."/>
            <person name="Schumann P."/>
            <person name="Sproer C."/>
            <person name="Sanchez-Porro C."/>
            <person name="Ventosa A."/>
        </authorList>
    </citation>
    <scope>NUCLEOTIDE SEQUENCE [LARGE SCALE GENOMIC DNA]</scope>
    <source>
        <strain evidence="15 16">DSM 23996</strain>
    </source>
</reference>
<dbReference type="UniPathway" id="UPA00031">
    <property type="reaction ID" value="UER00010"/>
</dbReference>
<evidence type="ECO:0000313" key="16">
    <source>
        <dbReference type="Proteomes" id="UP000269301"/>
    </source>
</evidence>
<keyword evidence="5 12" id="KW-0028">Amino-acid biosynthesis</keyword>
<evidence type="ECO:0000256" key="8">
    <source>
        <dbReference type="ARBA" id="ARBA00023102"/>
    </source>
</evidence>
<accession>A0A495A258</accession>
<dbReference type="GO" id="GO:0005737">
    <property type="term" value="C:cytoplasm"/>
    <property type="evidence" value="ECO:0007669"/>
    <property type="project" value="UniProtKB-SubCell"/>
</dbReference>
<dbReference type="PANTHER" id="PTHR42701">
    <property type="entry name" value="IMIDAZOLE GLYCEROL PHOSPHATE SYNTHASE SUBUNIT HISH"/>
    <property type="match status" value="1"/>
</dbReference>
<dbReference type="InterPro" id="IPR029062">
    <property type="entry name" value="Class_I_gatase-like"/>
</dbReference>
<feature type="active site" evidence="12 13">
    <location>
        <position position="184"/>
    </location>
</feature>
<evidence type="ECO:0000256" key="9">
    <source>
        <dbReference type="ARBA" id="ARBA00023239"/>
    </source>
</evidence>
<dbReference type="InterPro" id="IPR010139">
    <property type="entry name" value="Imidazole-glycPsynth_HisH"/>
</dbReference>
<comment type="pathway">
    <text evidence="2 12">Amino-acid biosynthesis; L-histidine biosynthesis; L-histidine from 5-phospho-alpha-D-ribose 1-diphosphate: step 5/9.</text>
</comment>
<keyword evidence="6 12" id="KW-0378">Hydrolase</keyword>
<gene>
    <name evidence="12 15" type="primary">hisH</name>
    <name evidence="15" type="ORF">D8M06_10355</name>
</gene>
<keyword evidence="7 12" id="KW-0315">Glutamine amidotransferase</keyword>
<dbReference type="CDD" id="cd01748">
    <property type="entry name" value="GATase1_IGP_Synthase"/>
    <property type="match status" value="1"/>
</dbReference>
<dbReference type="RefSeq" id="WP_121204334.1">
    <property type="nucleotide sequence ID" value="NZ_RBZP01000007.1"/>
</dbReference>
<comment type="catalytic activity">
    <reaction evidence="10 12">
        <text>5-[(5-phospho-1-deoxy-D-ribulos-1-ylimino)methylamino]-1-(5-phospho-beta-D-ribosyl)imidazole-4-carboxamide + L-glutamine = D-erythro-1-(imidazol-4-yl)glycerol 3-phosphate + 5-amino-1-(5-phospho-beta-D-ribosyl)imidazole-4-carboxamide + L-glutamate + H(+)</text>
        <dbReference type="Rhea" id="RHEA:24793"/>
        <dbReference type="ChEBI" id="CHEBI:15378"/>
        <dbReference type="ChEBI" id="CHEBI:29985"/>
        <dbReference type="ChEBI" id="CHEBI:58278"/>
        <dbReference type="ChEBI" id="CHEBI:58359"/>
        <dbReference type="ChEBI" id="CHEBI:58475"/>
        <dbReference type="ChEBI" id="CHEBI:58525"/>
        <dbReference type="EC" id="4.3.2.10"/>
    </reaction>
</comment>
<protein>
    <recommendedName>
        <fullName evidence="12">Imidazole glycerol phosphate synthase subunit HisH</fullName>
        <ecNumber evidence="12">4.3.2.10</ecNumber>
    </recommendedName>
    <alternativeName>
        <fullName evidence="12">IGP synthase glutaminase subunit</fullName>
        <ecNumber evidence="12">3.5.1.2</ecNumber>
    </alternativeName>
    <alternativeName>
        <fullName evidence="12">IGP synthase subunit HisH</fullName>
    </alternativeName>
    <alternativeName>
        <fullName evidence="12">ImGP synthase subunit HisH</fullName>
        <shortName evidence="12">IGPS subunit HisH</shortName>
    </alternativeName>
</protein>
<evidence type="ECO:0000259" key="14">
    <source>
        <dbReference type="Pfam" id="PF00117"/>
    </source>
</evidence>
<evidence type="ECO:0000256" key="2">
    <source>
        <dbReference type="ARBA" id="ARBA00005091"/>
    </source>
</evidence>
<dbReference type="EMBL" id="RBZP01000007">
    <property type="protein sequence ID" value="RKQ33172.1"/>
    <property type="molecule type" value="Genomic_DNA"/>
</dbReference>
<keyword evidence="16" id="KW-1185">Reference proteome</keyword>
<evidence type="ECO:0000256" key="5">
    <source>
        <dbReference type="ARBA" id="ARBA00022605"/>
    </source>
</evidence>
<dbReference type="EC" id="4.3.2.10" evidence="12"/>
<feature type="domain" description="Glutamine amidotransferase" evidence="14">
    <location>
        <begin position="4"/>
        <end position="192"/>
    </location>
</feature>
<dbReference type="InterPro" id="IPR017926">
    <property type="entry name" value="GATASE"/>
</dbReference>
<dbReference type="NCBIfam" id="TIGR01855">
    <property type="entry name" value="IMP_synth_hisH"/>
    <property type="match status" value="1"/>
</dbReference>
<dbReference type="PANTHER" id="PTHR42701:SF1">
    <property type="entry name" value="IMIDAZOLE GLYCEROL PHOSPHATE SYNTHASE SUBUNIT HISH"/>
    <property type="match status" value="1"/>
</dbReference>
<keyword evidence="8 12" id="KW-0368">Histidine biosynthesis</keyword>
<evidence type="ECO:0000256" key="7">
    <source>
        <dbReference type="ARBA" id="ARBA00022962"/>
    </source>
</evidence>
<keyword evidence="4 12" id="KW-0963">Cytoplasm</keyword>
<dbReference type="Gene3D" id="3.40.50.880">
    <property type="match status" value="1"/>
</dbReference>
<evidence type="ECO:0000256" key="4">
    <source>
        <dbReference type="ARBA" id="ARBA00022490"/>
    </source>
</evidence>
<dbReference type="FunFam" id="3.40.50.880:FF:000009">
    <property type="entry name" value="Imidazole glycerol phosphate synthase subunit HisH"/>
    <property type="match status" value="1"/>
</dbReference>
<evidence type="ECO:0000256" key="11">
    <source>
        <dbReference type="ARBA" id="ARBA00049534"/>
    </source>
</evidence>
<comment type="catalytic activity">
    <reaction evidence="11 12">
        <text>L-glutamine + H2O = L-glutamate + NH4(+)</text>
        <dbReference type="Rhea" id="RHEA:15889"/>
        <dbReference type="ChEBI" id="CHEBI:15377"/>
        <dbReference type="ChEBI" id="CHEBI:28938"/>
        <dbReference type="ChEBI" id="CHEBI:29985"/>
        <dbReference type="ChEBI" id="CHEBI:58359"/>
        <dbReference type="EC" id="3.5.1.2"/>
    </reaction>
</comment>
<dbReference type="PROSITE" id="PS51273">
    <property type="entry name" value="GATASE_TYPE_1"/>
    <property type="match status" value="1"/>
</dbReference>
<dbReference type="AlphaFoldDB" id="A0A495A258"/>
<dbReference type="SUPFAM" id="SSF52317">
    <property type="entry name" value="Class I glutamine amidotransferase-like"/>
    <property type="match status" value="1"/>
</dbReference>
<evidence type="ECO:0000256" key="1">
    <source>
        <dbReference type="ARBA" id="ARBA00004496"/>
    </source>
</evidence>
<proteinExistence type="inferred from homology"/>